<evidence type="ECO:0000256" key="1">
    <source>
        <dbReference type="ARBA" id="ARBA00022857"/>
    </source>
</evidence>
<evidence type="ECO:0000313" key="2">
    <source>
        <dbReference type="EMBL" id="PVI01304.1"/>
    </source>
</evidence>
<dbReference type="PRINTS" id="PR00081">
    <property type="entry name" value="GDHRDH"/>
</dbReference>
<dbReference type="EMBL" id="KZ805359">
    <property type="protein sequence ID" value="PVI01304.1"/>
    <property type="molecule type" value="Genomic_DNA"/>
</dbReference>
<dbReference type="SUPFAM" id="SSF51735">
    <property type="entry name" value="NAD(P)-binding Rossmann-fold domains"/>
    <property type="match status" value="1"/>
</dbReference>
<dbReference type="InterPro" id="IPR020904">
    <property type="entry name" value="Sc_DH/Rdtase_CS"/>
</dbReference>
<keyword evidence="3" id="KW-1185">Reference proteome</keyword>
<dbReference type="Proteomes" id="UP000244855">
    <property type="component" value="Unassembled WGS sequence"/>
</dbReference>
<dbReference type="GO" id="GO:0016616">
    <property type="term" value="F:oxidoreductase activity, acting on the CH-OH group of donors, NAD or NADP as acceptor"/>
    <property type="evidence" value="ECO:0007669"/>
    <property type="project" value="TreeGrafter"/>
</dbReference>
<accession>A0A2V1DVJ6</accession>
<dbReference type="OrthoDB" id="7289984at2759"/>
<dbReference type="AlphaFoldDB" id="A0A2V1DVJ6"/>
<dbReference type="InterPro" id="IPR052184">
    <property type="entry name" value="SDR_enzymes"/>
</dbReference>
<keyword evidence="1" id="KW-0521">NADP</keyword>
<dbReference type="PROSITE" id="PS00061">
    <property type="entry name" value="ADH_SHORT"/>
    <property type="match status" value="1"/>
</dbReference>
<dbReference type="PANTHER" id="PTHR45458">
    <property type="entry name" value="SHORT-CHAIN DEHYDROGENASE/REDUCTASE SDR"/>
    <property type="match status" value="1"/>
</dbReference>
<dbReference type="PANTHER" id="PTHR45458:SF3">
    <property type="entry name" value="CHAIN DEHYDROGENASE (ATSC), PUTATIVE-RELATED"/>
    <property type="match status" value="1"/>
</dbReference>
<organism evidence="2 3">
    <name type="scientific">Periconia macrospinosa</name>
    <dbReference type="NCBI Taxonomy" id="97972"/>
    <lineage>
        <taxon>Eukaryota</taxon>
        <taxon>Fungi</taxon>
        <taxon>Dikarya</taxon>
        <taxon>Ascomycota</taxon>
        <taxon>Pezizomycotina</taxon>
        <taxon>Dothideomycetes</taxon>
        <taxon>Pleosporomycetidae</taxon>
        <taxon>Pleosporales</taxon>
        <taxon>Massarineae</taxon>
        <taxon>Periconiaceae</taxon>
        <taxon>Periconia</taxon>
    </lineage>
</organism>
<name>A0A2V1DVJ6_9PLEO</name>
<evidence type="ECO:0000313" key="3">
    <source>
        <dbReference type="Proteomes" id="UP000244855"/>
    </source>
</evidence>
<proteinExistence type="predicted"/>
<dbReference type="InterPro" id="IPR002347">
    <property type="entry name" value="SDR_fam"/>
</dbReference>
<sequence length="245" mass="26152">MPSYVVVGASRGIGLGFLKNLAANPDNTVIGIARNPSAVESVPNVTLLQGDLTDAASLKAAASKVATITKDGAVDHLIVNGAYLSYDTEFITPRGFVDKEDYFLSEFQKAMHTNVAGVLFAVNAFVPLLKKSAIKKVVALSSGLGVPDLLVSSNFSTAIPYTTSKAALHILIAELAVEYKEEGIKFLSLSPGVVSTRPDPSTLYPNWTGPFSVEESVEHQLKVIEGLTLENSGAYLSHWGNKEWL</sequence>
<gene>
    <name evidence="2" type="ORF">DM02DRAFT_641923</name>
</gene>
<protein>
    <submittedName>
        <fullName evidence="2">NAD(P)-binding protein</fullName>
    </submittedName>
</protein>
<dbReference type="InterPro" id="IPR036291">
    <property type="entry name" value="NAD(P)-bd_dom_sf"/>
</dbReference>
<reference evidence="2 3" key="1">
    <citation type="journal article" date="2018" name="Sci. Rep.">
        <title>Comparative genomics provides insights into the lifestyle and reveals functional heterogeneity of dark septate endophytic fungi.</title>
        <authorList>
            <person name="Knapp D.G."/>
            <person name="Nemeth J.B."/>
            <person name="Barry K."/>
            <person name="Hainaut M."/>
            <person name="Henrissat B."/>
            <person name="Johnson J."/>
            <person name="Kuo A."/>
            <person name="Lim J.H.P."/>
            <person name="Lipzen A."/>
            <person name="Nolan M."/>
            <person name="Ohm R.A."/>
            <person name="Tamas L."/>
            <person name="Grigoriev I.V."/>
            <person name="Spatafora J.W."/>
            <person name="Nagy L.G."/>
            <person name="Kovacs G.M."/>
        </authorList>
    </citation>
    <scope>NUCLEOTIDE SEQUENCE [LARGE SCALE GENOMIC DNA]</scope>
    <source>
        <strain evidence="2 3">DSE2036</strain>
    </source>
</reference>
<dbReference type="Pfam" id="PF00106">
    <property type="entry name" value="adh_short"/>
    <property type="match status" value="1"/>
</dbReference>
<dbReference type="Gene3D" id="3.40.50.720">
    <property type="entry name" value="NAD(P)-binding Rossmann-like Domain"/>
    <property type="match status" value="1"/>
</dbReference>